<feature type="compositionally biased region" description="Basic residues" evidence="1">
    <location>
        <begin position="96"/>
        <end position="112"/>
    </location>
</feature>
<proteinExistence type="predicted"/>
<reference evidence="4" key="1">
    <citation type="submission" date="2018-01" db="EMBL/GenBank/DDBJ databases">
        <authorList>
            <person name="Alioto T."/>
            <person name="Alioto T."/>
        </authorList>
    </citation>
    <scope>NUCLEOTIDE SEQUENCE [LARGE SCALE GENOMIC DNA]</scope>
</reference>
<feature type="signal peptide" evidence="2">
    <location>
        <begin position="1"/>
        <end position="36"/>
    </location>
</feature>
<keyword evidence="4" id="KW-1185">Reference proteome</keyword>
<keyword evidence="2" id="KW-0732">Signal</keyword>
<evidence type="ECO:0000256" key="2">
    <source>
        <dbReference type="SAM" id="SignalP"/>
    </source>
</evidence>
<name>A0A3B0KPF9_DROGU</name>
<accession>A0A3B0KPF9</accession>
<evidence type="ECO:0000313" key="3">
    <source>
        <dbReference type="EMBL" id="SPP87756.1"/>
    </source>
</evidence>
<feature type="region of interest" description="Disordered" evidence="1">
    <location>
        <begin position="268"/>
        <end position="346"/>
    </location>
</feature>
<sequence length="481" mass="54159">MNRSLPSNGSRSSSRSSGLPALLFTLLLCLVAQAASRPSTEDEIDIAVLPPDTDNVEIHQMRMVDGVLQADHPVIMYKEDFVSEDYDPNKNETTLVHHKKHRKHSRTQHQRREHQLEKEEEKIYFDVLPEKPIVLNDDLAAMPVKQLDEALQLVKPTKEEWLRKIGPKKYHSRQRREAYAPWGPSNYYQTPSQSVYFQHPAPAPSYYYLPAQPAQRLPVSGKKPLLQGKLPIWQNKNDDNVAVPNGIGSRDDFLEHNSDPALADFSIFNQPRPISSSPAPNDDSGAGRSPTVSNSQAWEPSSNSRPESRPVWSSTRTTARPWDFRPAAQTAAPNSPRATPRPTPSPKVTNCVWAIVNCCSKNSKKIRYNCFEEFGCSGAFWDINPCAEQSVLDADERLQETYPLDAPEVPQASPPRLQPLPSFRQDALQYPEELDYQPGSHCHRASQLCCSLYSRNLGSMYECFLYQGCDQSLSNIVSSCS</sequence>
<feature type="compositionally biased region" description="Polar residues" evidence="1">
    <location>
        <begin position="268"/>
        <end position="279"/>
    </location>
</feature>
<dbReference type="EMBL" id="OUUW01000013">
    <property type="protein sequence ID" value="SPP87756.1"/>
    <property type="molecule type" value="Genomic_DNA"/>
</dbReference>
<dbReference type="OMA" id="VSKCVWA"/>
<evidence type="ECO:0000256" key="1">
    <source>
        <dbReference type="SAM" id="MobiDB-lite"/>
    </source>
</evidence>
<organism evidence="3 4">
    <name type="scientific">Drosophila guanche</name>
    <name type="common">Fruit fly</name>
    <dbReference type="NCBI Taxonomy" id="7266"/>
    <lineage>
        <taxon>Eukaryota</taxon>
        <taxon>Metazoa</taxon>
        <taxon>Ecdysozoa</taxon>
        <taxon>Arthropoda</taxon>
        <taxon>Hexapoda</taxon>
        <taxon>Insecta</taxon>
        <taxon>Pterygota</taxon>
        <taxon>Neoptera</taxon>
        <taxon>Endopterygota</taxon>
        <taxon>Diptera</taxon>
        <taxon>Brachycera</taxon>
        <taxon>Muscomorpha</taxon>
        <taxon>Ephydroidea</taxon>
        <taxon>Drosophilidae</taxon>
        <taxon>Drosophila</taxon>
        <taxon>Sophophora</taxon>
    </lineage>
</organism>
<dbReference type="Proteomes" id="UP000268350">
    <property type="component" value="Unassembled WGS sequence"/>
</dbReference>
<gene>
    <name evidence="3" type="ORF">DGUA_6G015509</name>
</gene>
<dbReference type="STRING" id="7266.A0A3B0KPF9"/>
<dbReference type="OrthoDB" id="6350087at2759"/>
<feature type="region of interest" description="Disordered" evidence="1">
    <location>
        <begin position="95"/>
        <end position="118"/>
    </location>
</feature>
<protein>
    <submittedName>
        <fullName evidence="3">Uncharacterized protein</fullName>
    </submittedName>
</protein>
<evidence type="ECO:0000313" key="4">
    <source>
        <dbReference type="Proteomes" id="UP000268350"/>
    </source>
</evidence>
<dbReference type="AlphaFoldDB" id="A0A3B0KPF9"/>
<feature type="chain" id="PRO_5017189466" evidence="2">
    <location>
        <begin position="37"/>
        <end position="481"/>
    </location>
</feature>